<evidence type="ECO:0000256" key="1">
    <source>
        <dbReference type="ARBA" id="ARBA00008998"/>
    </source>
</evidence>
<dbReference type="InParanoid" id="A0A1E5R0E3"/>
<reference evidence="5" key="1">
    <citation type="journal article" date="2016" name="Genome Announc.">
        <title>Genome sequences of three species of Hanseniaspora isolated from spontaneous wine fermentations.</title>
        <authorList>
            <person name="Sternes P.R."/>
            <person name="Lee D."/>
            <person name="Kutyna D.R."/>
            <person name="Borneman A.R."/>
        </authorList>
    </citation>
    <scope>NUCLEOTIDE SEQUENCE [LARGE SCALE GENOMIC DNA]</scope>
    <source>
        <strain evidence="5">AWRI3579</strain>
    </source>
</reference>
<proteinExistence type="inferred from homology"/>
<comment type="caution">
    <text evidence="4">The sequence shown here is derived from an EMBL/GenBank/DDBJ whole genome shotgun (WGS) entry which is preliminary data.</text>
</comment>
<dbReference type="InterPro" id="IPR008532">
    <property type="entry name" value="NFACT_RNA-bd"/>
</dbReference>
<evidence type="ECO:0000259" key="3">
    <source>
        <dbReference type="Pfam" id="PF05670"/>
    </source>
</evidence>
<feature type="region of interest" description="Disordered" evidence="2">
    <location>
        <begin position="205"/>
        <end position="235"/>
    </location>
</feature>
<dbReference type="Proteomes" id="UP000095728">
    <property type="component" value="Unassembled WGS sequence"/>
</dbReference>
<gene>
    <name evidence="4" type="ORF">AWRI3579_g4420</name>
</gene>
<dbReference type="STRING" id="56408.A0A1E5R0E3"/>
<dbReference type="InterPro" id="IPR039730">
    <property type="entry name" value="Jlp2/Ccd25"/>
</dbReference>
<protein>
    <submittedName>
        <fullName evidence="4">Protein JLP2</fullName>
    </submittedName>
</protein>
<dbReference type="OrthoDB" id="200398at2759"/>
<dbReference type="PANTHER" id="PTHR13049:SF2">
    <property type="entry name" value="COILED-COIL DOMAIN-CONTAINING PROTEIN 25"/>
    <property type="match status" value="1"/>
</dbReference>
<feature type="domain" description="NFACT RNA-binding" evidence="3">
    <location>
        <begin position="11"/>
        <end position="115"/>
    </location>
</feature>
<sequence length="235" mass="27421">MYAYISHPEDTERPYWIFMGRDKFENDLLIKLGYKEQNFYWFHADKYSSGHVYLKLHRDESGIADVPKVVIQDCLQLCKSESIQGNKLPECKIIYTPWTNLRKSGHMSPGEVSFKSSSRCGKLMCYQRDSSVLSRLKKTKVDVVDLNKAEAPFMSQQEKIDNGYLFLENLLRTAKKSKDGEYLVTYVEQNRAALIELEALMKQRNKQAKKEQAKSKKQKLKEEEEAWLNDDLSDI</sequence>
<feature type="compositionally biased region" description="Acidic residues" evidence="2">
    <location>
        <begin position="223"/>
        <end position="235"/>
    </location>
</feature>
<dbReference type="AlphaFoldDB" id="A0A1E5R0E3"/>
<keyword evidence="5" id="KW-1185">Reference proteome</keyword>
<comment type="similarity">
    <text evidence="1">Belongs to the CCDC25 family.</text>
</comment>
<dbReference type="FunCoup" id="A0A1E5R0E3">
    <property type="interactions" value="547"/>
</dbReference>
<organism evidence="4 5">
    <name type="scientific">Hanseniaspora osmophila</name>
    <dbReference type="NCBI Taxonomy" id="56408"/>
    <lineage>
        <taxon>Eukaryota</taxon>
        <taxon>Fungi</taxon>
        <taxon>Dikarya</taxon>
        <taxon>Ascomycota</taxon>
        <taxon>Saccharomycotina</taxon>
        <taxon>Saccharomycetes</taxon>
        <taxon>Saccharomycodales</taxon>
        <taxon>Saccharomycodaceae</taxon>
        <taxon>Hanseniaspora</taxon>
    </lineage>
</organism>
<dbReference type="EMBL" id="LPNM01000012">
    <property type="protein sequence ID" value="OEJ80360.1"/>
    <property type="molecule type" value="Genomic_DNA"/>
</dbReference>
<evidence type="ECO:0000256" key="2">
    <source>
        <dbReference type="SAM" id="MobiDB-lite"/>
    </source>
</evidence>
<dbReference type="Pfam" id="PF05670">
    <property type="entry name" value="NFACT-R_1"/>
    <property type="match status" value="1"/>
</dbReference>
<accession>A0A1E5R0E3</accession>
<dbReference type="PANTHER" id="PTHR13049">
    <property type="entry name" value="DUF814-RELATED"/>
    <property type="match status" value="1"/>
</dbReference>
<evidence type="ECO:0000313" key="4">
    <source>
        <dbReference type="EMBL" id="OEJ80360.1"/>
    </source>
</evidence>
<name>A0A1E5R0E3_9ASCO</name>
<evidence type="ECO:0000313" key="5">
    <source>
        <dbReference type="Proteomes" id="UP000095728"/>
    </source>
</evidence>